<dbReference type="InterPro" id="IPR008928">
    <property type="entry name" value="6-hairpin_glycosidase_sf"/>
</dbReference>
<evidence type="ECO:0000313" key="4">
    <source>
        <dbReference type="Proteomes" id="UP001320831"/>
    </source>
</evidence>
<sequence length="581" mass="64105">MGENGEMISDLAIIGDRRTAALVDRKGDILWYCPGRFDCPSLFAALLDPKLGAWRLDMPDVRPVHRSYLDDSGVLRTVLAAPQGEWTITDFMPIGPNAPEGLVCRLFSAPPTDVRVFLRPRPNYGRDRVVLKTAGNAVVINGRYNVHASCPLEVADGEVAFTLPAGRQGWAVLAERETDPPNSGEIERWLTATLAHWRRTFEGASYSGPYVREVAASLRALRLLTHEQTGGIVAAATTSLPEIPGGVANWDYRYVWLRDAGMIVSALTRLDGDLAEGERYLEFICSSRGSSPRYPVPVFSTLDYERAPEEETLDWAGYVGSRPVRIGNGARDQMQLDAFANVLLAAKLIYQRSERRPHWETVSAIADFLAEHWREPDHGIWEEPVTRQYTAGKVIVACGLGSIAEFSSDPGQAERWRTAVGEIRDFVSKECMTSTGAYAVYAGSEEVDVSAALFPVWAYTAPDTPEMLATMAALERDWSRKGLLYWRRLECSDSRKEGAFLAGTFWVAQYWIMRGDLERARRIFDAGLACANDLGLFAEEGDPQTGRMLGNFPQAFAHAAFIGAVIDLKAALEGEAGGEKA</sequence>
<comment type="caution">
    <text evidence="3">The sequence shown here is derived from an EMBL/GenBank/DDBJ whole genome shotgun (WGS) entry which is preliminary data.</text>
</comment>
<dbReference type="InterPro" id="IPR045582">
    <property type="entry name" value="Trehalase-like_N"/>
</dbReference>
<accession>A0ABT2LLG8</accession>
<evidence type="ECO:0000313" key="3">
    <source>
        <dbReference type="EMBL" id="MCT7374667.1"/>
    </source>
</evidence>
<dbReference type="Gene3D" id="1.50.10.10">
    <property type="match status" value="1"/>
</dbReference>
<feature type="domain" description="Trehalase-like N-terminal" evidence="2">
    <location>
        <begin position="2"/>
        <end position="143"/>
    </location>
</feature>
<dbReference type="Proteomes" id="UP001320831">
    <property type="component" value="Unassembled WGS sequence"/>
</dbReference>
<evidence type="ECO:0000259" key="2">
    <source>
        <dbReference type="Pfam" id="PF19291"/>
    </source>
</evidence>
<dbReference type="SUPFAM" id="SSF48208">
    <property type="entry name" value="Six-hairpin glycosidases"/>
    <property type="match status" value="1"/>
</dbReference>
<keyword evidence="3" id="KW-0378">Hydrolase</keyword>
<protein>
    <submittedName>
        <fullName evidence="3">Glycoside hydrolase family 15 protein</fullName>
    </submittedName>
</protein>
<dbReference type="PANTHER" id="PTHR31616">
    <property type="entry name" value="TREHALASE"/>
    <property type="match status" value="1"/>
</dbReference>
<organism evidence="3 4">
    <name type="scientific">Chelativorans salis</name>
    <dbReference type="NCBI Taxonomy" id="2978478"/>
    <lineage>
        <taxon>Bacteria</taxon>
        <taxon>Pseudomonadati</taxon>
        <taxon>Pseudomonadota</taxon>
        <taxon>Alphaproteobacteria</taxon>
        <taxon>Hyphomicrobiales</taxon>
        <taxon>Phyllobacteriaceae</taxon>
        <taxon>Chelativorans</taxon>
    </lineage>
</organism>
<proteinExistence type="predicted"/>
<reference evidence="3 4" key="1">
    <citation type="submission" date="2022-09" db="EMBL/GenBank/DDBJ databases">
        <title>Chelativorans salina sp. nov., a novel slightly halophilic bacterium isolated from a saline lake sediment enrichment.</title>
        <authorList>
            <person name="Gao L."/>
            <person name="Fang B.-Z."/>
            <person name="Li W.-J."/>
        </authorList>
    </citation>
    <scope>NUCLEOTIDE SEQUENCE [LARGE SCALE GENOMIC DNA]</scope>
    <source>
        <strain evidence="3 4">EGI FJ00035</strain>
    </source>
</reference>
<dbReference type="InterPro" id="IPR012341">
    <property type="entry name" value="6hp_glycosidase-like_sf"/>
</dbReference>
<dbReference type="GO" id="GO:0016787">
    <property type="term" value="F:hydrolase activity"/>
    <property type="evidence" value="ECO:0007669"/>
    <property type="project" value="UniProtKB-KW"/>
</dbReference>
<keyword evidence="4" id="KW-1185">Reference proteome</keyword>
<feature type="domain" description="GH15-like" evidence="1">
    <location>
        <begin position="214"/>
        <end position="564"/>
    </location>
</feature>
<evidence type="ECO:0000259" key="1">
    <source>
        <dbReference type="Pfam" id="PF00723"/>
    </source>
</evidence>
<dbReference type="PANTHER" id="PTHR31616:SF0">
    <property type="entry name" value="GLUCAN 1,4-ALPHA-GLUCOSIDASE"/>
    <property type="match status" value="1"/>
</dbReference>
<dbReference type="Pfam" id="PF00723">
    <property type="entry name" value="Glyco_hydro_15"/>
    <property type="match status" value="1"/>
</dbReference>
<dbReference type="Pfam" id="PF19291">
    <property type="entry name" value="TREH_N"/>
    <property type="match status" value="1"/>
</dbReference>
<dbReference type="InterPro" id="IPR011613">
    <property type="entry name" value="GH15-like"/>
</dbReference>
<name>A0ABT2LLG8_9HYPH</name>
<gene>
    <name evidence="3" type="ORF">N5A92_06420</name>
</gene>
<dbReference type="EMBL" id="JAOCZP010000002">
    <property type="protein sequence ID" value="MCT7374667.1"/>
    <property type="molecule type" value="Genomic_DNA"/>
</dbReference>
<dbReference type="RefSeq" id="WP_260901160.1">
    <property type="nucleotide sequence ID" value="NZ_JAOCZP010000002.1"/>
</dbReference>